<feature type="coiled-coil region" evidence="8">
    <location>
        <begin position="23"/>
        <end position="64"/>
    </location>
</feature>
<dbReference type="SUPFAM" id="SSF50182">
    <property type="entry name" value="Sm-like ribonucleoproteins"/>
    <property type="match status" value="1"/>
</dbReference>
<comment type="subcellular location">
    <subcellularLocation>
        <location evidence="1">Cell membrane</location>
        <topology evidence="1">Multi-pass membrane protein</topology>
    </subcellularLocation>
</comment>
<keyword evidence="8" id="KW-0175">Coiled coil</keyword>
<feature type="region of interest" description="Disordered" evidence="9">
    <location>
        <begin position="191"/>
        <end position="210"/>
    </location>
</feature>
<dbReference type="Pfam" id="PF12794">
    <property type="entry name" value="MscS_TM"/>
    <property type="match status" value="1"/>
</dbReference>
<feature type="compositionally biased region" description="Polar residues" evidence="9">
    <location>
        <begin position="191"/>
        <end position="201"/>
    </location>
</feature>
<evidence type="ECO:0000256" key="10">
    <source>
        <dbReference type="SAM" id="Phobius"/>
    </source>
</evidence>
<keyword evidence="6 10" id="KW-1133">Transmembrane helix</keyword>
<accession>A0AA37TVA5</accession>
<dbReference type="InterPro" id="IPR025692">
    <property type="entry name" value="MscS_IM_dom1"/>
</dbReference>
<dbReference type="Gene3D" id="1.10.287.1260">
    <property type="match status" value="1"/>
</dbReference>
<reference evidence="15 16" key="1">
    <citation type="journal article" date="2014" name="Int. J. Syst. Evol. Microbiol.">
        <title>Complete genome sequence of Corynebacterium casei LMG S-19264T (=DSM 44701T), isolated from a smear-ripened cheese.</title>
        <authorList>
            <consortium name="US DOE Joint Genome Institute (JGI-PGF)"/>
            <person name="Walter F."/>
            <person name="Albersmeier A."/>
            <person name="Kalinowski J."/>
            <person name="Ruckert C."/>
        </authorList>
    </citation>
    <scope>NUCLEOTIDE SEQUENCE [LARGE SCALE GENOMIC DNA]</scope>
    <source>
        <strain evidence="15 16">NBRC 112785</strain>
    </source>
</reference>
<evidence type="ECO:0000256" key="2">
    <source>
        <dbReference type="ARBA" id="ARBA00008017"/>
    </source>
</evidence>
<dbReference type="Gene3D" id="3.30.70.100">
    <property type="match status" value="1"/>
</dbReference>
<evidence type="ECO:0000256" key="9">
    <source>
        <dbReference type="SAM" id="MobiDB-lite"/>
    </source>
</evidence>
<evidence type="ECO:0000259" key="14">
    <source>
        <dbReference type="Pfam" id="PF21088"/>
    </source>
</evidence>
<evidence type="ECO:0000256" key="3">
    <source>
        <dbReference type="ARBA" id="ARBA00022475"/>
    </source>
</evidence>
<dbReference type="InterPro" id="IPR006685">
    <property type="entry name" value="MscS_channel_2nd"/>
</dbReference>
<feature type="transmembrane region" description="Helical" evidence="10">
    <location>
        <begin position="424"/>
        <end position="441"/>
    </location>
</feature>
<dbReference type="EMBL" id="BSPO01000002">
    <property type="protein sequence ID" value="GLS83320.1"/>
    <property type="molecule type" value="Genomic_DNA"/>
</dbReference>
<keyword evidence="7 10" id="KW-0472">Membrane</keyword>
<evidence type="ECO:0000256" key="1">
    <source>
        <dbReference type="ARBA" id="ARBA00004651"/>
    </source>
</evidence>
<dbReference type="InterPro" id="IPR049142">
    <property type="entry name" value="MS_channel_1st"/>
</dbReference>
<keyword evidence="4 10" id="KW-0812">Transmembrane</keyword>
<comment type="similarity">
    <text evidence="2">Belongs to the MscS (TC 1.A.23) family.</text>
</comment>
<feature type="transmembrane region" description="Helical" evidence="10">
    <location>
        <begin position="578"/>
        <end position="595"/>
    </location>
</feature>
<feature type="transmembrane region" description="Helical" evidence="10">
    <location>
        <begin position="853"/>
        <end position="880"/>
    </location>
</feature>
<keyword evidence="3" id="KW-1003">Cell membrane</keyword>
<dbReference type="GO" id="GO:0005886">
    <property type="term" value="C:plasma membrane"/>
    <property type="evidence" value="ECO:0007669"/>
    <property type="project" value="UniProtKB-SubCell"/>
</dbReference>
<dbReference type="SUPFAM" id="SSF82861">
    <property type="entry name" value="Mechanosensitive channel protein MscS (YggB), transmembrane region"/>
    <property type="match status" value="1"/>
</dbReference>
<feature type="coiled-coil region" evidence="8">
    <location>
        <begin position="232"/>
        <end position="266"/>
    </location>
</feature>
<feature type="domain" description="Mechanosensitive ion channel MscS C-terminal" evidence="13">
    <location>
        <begin position="944"/>
        <end position="1024"/>
    </location>
</feature>
<evidence type="ECO:0000256" key="4">
    <source>
        <dbReference type="ARBA" id="ARBA00022692"/>
    </source>
</evidence>
<evidence type="ECO:0000256" key="6">
    <source>
        <dbReference type="ARBA" id="ARBA00022989"/>
    </source>
</evidence>
<evidence type="ECO:0000313" key="16">
    <source>
        <dbReference type="Proteomes" id="UP001157439"/>
    </source>
</evidence>
<dbReference type="Pfam" id="PF00924">
    <property type="entry name" value="MS_channel_2nd"/>
    <property type="match status" value="1"/>
</dbReference>
<evidence type="ECO:0000259" key="12">
    <source>
        <dbReference type="Pfam" id="PF12794"/>
    </source>
</evidence>
<evidence type="ECO:0000256" key="7">
    <source>
        <dbReference type="ARBA" id="ARBA00023136"/>
    </source>
</evidence>
<dbReference type="Pfam" id="PF21082">
    <property type="entry name" value="MS_channel_3rd"/>
    <property type="match status" value="1"/>
</dbReference>
<evidence type="ECO:0000256" key="5">
    <source>
        <dbReference type="ARBA" id="ARBA00022729"/>
    </source>
</evidence>
<dbReference type="InterPro" id="IPR010920">
    <property type="entry name" value="LSM_dom_sf"/>
</dbReference>
<feature type="transmembrane region" description="Helical" evidence="10">
    <location>
        <begin position="471"/>
        <end position="494"/>
    </location>
</feature>
<dbReference type="Gene3D" id="2.30.30.60">
    <property type="match status" value="1"/>
</dbReference>
<dbReference type="AlphaFoldDB" id="A0AA37TVA5"/>
<evidence type="ECO:0000313" key="15">
    <source>
        <dbReference type="EMBL" id="GLS83320.1"/>
    </source>
</evidence>
<organism evidence="15 16">
    <name type="scientific">Paraferrimonas haliotis</name>
    <dbReference type="NCBI Taxonomy" id="2013866"/>
    <lineage>
        <taxon>Bacteria</taxon>
        <taxon>Pseudomonadati</taxon>
        <taxon>Pseudomonadota</taxon>
        <taxon>Gammaproteobacteria</taxon>
        <taxon>Alteromonadales</taxon>
        <taxon>Ferrimonadaceae</taxon>
        <taxon>Paraferrimonas</taxon>
    </lineage>
</organism>
<dbReference type="InterPro" id="IPR023408">
    <property type="entry name" value="MscS_beta-dom_sf"/>
</dbReference>
<dbReference type="FunFam" id="2.30.30.60:FF:000001">
    <property type="entry name" value="MscS Mechanosensitive ion channel"/>
    <property type="match status" value="1"/>
</dbReference>
<comment type="caution">
    <text evidence="15">The sequence shown here is derived from an EMBL/GenBank/DDBJ whole genome shotgun (WGS) entry which is preliminary data.</text>
</comment>
<dbReference type="InterPro" id="IPR011014">
    <property type="entry name" value="MscS_channel_TM-2"/>
</dbReference>
<evidence type="ECO:0000259" key="11">
    <source>
        <dbReference type="Pfam" id="PF00924"/>
    </source>
</evidence>
<dbReference type="SUPFAM" id="SSF82689">
    <property type="entry name" value="Mechanosensitive channel protein MscS (YggB), C-terminal domain"/>
    <property type="match status" value="1"/>
</dbReference>
<protein>
    <submittedName>
        <fullName evidence="15">Mechanosensitive ion channel protein MscS</fullName>
    </submittedName>
</protein>
<dbReference type="FunFam" id="1.10.287.1260:FF:000002">
    <property type="entry name" value="Potassium efflux system KefA"/>
    <property type="match status" value="1"/>
</dbReference>
<dbReference type="InterPro" id="IPR006686">
    <property type="entry name" value="MscS_channel_CS"/>
</dbReference>
<evidence type="ECO:0000256" key="8">
    <source>
        <dbReference type="SAM" id="Coils"/>
    </source>
</evidence>
<gene>
    <name evidence="15" type="ORF">GCM10007894_12970</name>
</gene>
<dbReference type="GO" id="GO:0008381">
    <property type="term" value="F:mechanosensitive monoatomic ion channel activity"/>
    <property type="evidence" value="ECO:0007669"/>
    <property type="project" value="UniProtKB-ARBA"/>
</dbReference>
<dbReference type="InterPro" id="IPR052702">
    <property type="entry name" value="MscS-like_channel"/>
</dbReference>
<feature type="transmembrane region" description="Helical" evidence="10">
    <location>
        <begin position="820"/>
        <end position="841"/>
    </location>
</feature>
<feature type="domain" description="Mechanosensitive ion channel MscS" evidence="11">
    <location>
        <begin position="869"/>
        <end position="934"/>
    </location>
</feature>
<dbReference type="Pfam" id="PF21088">
    <property type="entry name" value="MS_channel_1st"/>
    <property type="match status" value="1"/>
</dbReference>
<feature type="domain" description="Mechanosensitive ion channel transmembrane helices 2/3" evidence="14">
    <location>
        <begin position="826"/>
        <end position="867"/>
    </location>
</feature>
<dbReference type="PANTHER" id="PTHR30347">
    <property type="entry name" value="POTASSIUM CHANNEL RELATED"/>
    <property type="match status" value="1"/>
</dbReference>
<dbReference type="Proteomes" id="UP001157439">
    <property type="component" value="Unassembled WGS sequence"/>
</dbReference>
<feature type="transmembrane region" description="Helical" evidence="10">
    <location>
        <begin position="778"/>
        <end position="799"/>
    </location>
</feature>
<name>A0AA37TVA5_9GAMM</name>
<feature type="transmembrane region" description="Helical" evidence="10">
    <location>
        <begin position="500"/>
        <end position="518"/>
    </location>
</feature>
<proteinExistence type="inferred from homology"/>
<feature type="transmembrane region" description="Helical" evidence="10">
    <location>
        <begin position="548"/>
        <end position="566"/>
    </location>
</feature>
<feature type="domain" description="Mechanosensitive ion channel inner membrane" evidence="12">
    <location>
        <begin position="425"/>
        <end position="765"/>
    </location>
</feature>
<keyword evidence="5" id="KW-0732">Signal</keyword>
<dbReference type="PROSITE" id="PS01246">
    <property type="entry name" value="UPF0003"/>
    <property type="match status" value="1"/>
</dbReference>
<evidence type="ECO:0000259" key="13">
    <source>
        <dbReference type="Pfam" id="PF21082"/>
    </source>
</evidence>
<feature type="transmembrane region" description="Helical" evidence="10">
    <location>
        <begin position="616"/>
        <end position="641"/>
    </location>
</feature>
<dbReference type="InterPro" id="IPR049278">
    <property type="entry name" value="MS_channel_C"/>
</dbReference>
<feature type="transmembrane region" description="Helical" evidence="10">
    <location>
        <begin position="647"/>
        <end position="668"/>
    </location>
</feature>
<dbReference type="PANTHER" id="PTHR30347:SF9">
    <property type="entry name" value="MINICONDUCTANCE MECHANOSENSITIVE CHANNEL MSCM"/>
    <property type="match status" value="1"/>
</dbReference>
<dbReference type="InterPro" id="IPR011066">
    <property type="entry name" value="MscS_channel_C_sf"/>
</dbReference>
<sequence>MLPGQRFALDPSKTATTNIDAQLNELALSIERLQQRQQDLREQADDFESNTQQLQQQIAQAATMQYPSNEPVDQQLDKAHSRLTQLKQDEVQLNYELTQLSSYIDALPKLINEAQANLQQVGATIVDLSATNKESQLNRLKSDYLNQSLATLQDELAHSEQSLQLKQLRLTLLRTKIQTQDSLLEQLNRLSQKQRSSTSERAMQLVRNQRDKLQDESLRPLVEQNLRMAYQLELLSQATDQAQQEQQQMELRYQRQSLQLAKVNEQLQLMDISASYGDTLLQHLWQLENPPSTAQLEAKVSDARLYQFQYQQQNGQLQRRLEQGKFSSDEQRALLTLQGELLTELIDQYKAHLTELARLRLIYDQLAHQYDTIENLLNEHLFWVPNAMPINSFWLANLASSINWAVSASQWQELFESPKQQSTYWSWWLIVSVLFLVIHDISKARYQKLLDDHIQYVGNVSQDSFGDTFKVFIGSFAYSALLPAPVMFAGVIYTLSPSNFVQAVGVGISAVGFSFFLYRLAAQLSAEKGLLIGHFRRNPELVQQGLRLFFRFTVIALPMVGIIGFTESSDNSLLRNSLGRGVFILFSVTVWWFYLRCFRLVRSYHVEKRPDKNQKLLQRMLWALLLVFPPVCAVMAANGYFYTASQLLMQLQMSIVLALSFLMAFMLIKRWMLIEQRKIAFERAKAKRADQLAQRENQNDNSTDGIVDSFSEATDEQILDLDTISSQSLGLVRTLFVVAFLVAFVGLWTQTQAAFVSMLDGVTLWNTTSMVNGLEQSIPITLKSVLVAIIIVSLAWVIAANLPGMMELVILSRLELSPGTGFAIATVSRYTVMMLGLFIAFGSIGVEWSKLQWLIAALSVGLGFGLQEIFANFISGLIILMEKPVRIGDTVTIRELTGTVSKIQIRATTIVDWDRKEIIVPNKAFITEQLINWSLSDPITRVILNVSVARDSDPSLVEALLYQAVKESDFALDLPEPEVWFAGFGQHTQDFEVRAYAKEMGSRWPLRHDLHKKIVRRLRDNKVELAYPQLEVHVVGKGGNTMTESILKS</sequence>
<keyword evidence="16" id="KW-1185">Reference proteome</keyword>
<feature type="transmembrane region" description="Helical" evidence="10">
    <location>
        <begin position="735"/>
        <end position="758"/>
    </location>
</feature>